<keyword evidence="3" id="KW-0456">Lyase</keyword>
<evidence type="ECO:0000313" key="4">
    <source>
        <dbReference type="Proteomes" id="UP001145799"/>
    </source>
</evidence>
<comment type="caution">
    <text evidence="2">The sequence shown here is derived from an EMBL/GenBank/DDBJ whole genome shotgun (WGS) entry which is preliminary data.</text>
</comment>
<evidence type="ECO:0000313" key="3">
    <source>
        <dbReference type="EMBL" id="MDR7337936.1"/>
    </source>
</evidence>
<dbReference type="PANTHER" id="PTHR42964">
    <property type="entry name" value="ENOYL-COA HYDRATASE"/>
    <property type="match status" value="1"/>
</dbReference>
<keyword evidence="5" id="KW-1185">Reference proteome</keyword>
<dbReference type="Proteomes" id="UP001183604">
    <property type="component" value="Unassembled WGS sequence"/>
</dbReference>
<organism evidence="2 4">
    <name type="scientific">Glycomyces lechevalierae</name>
    <dbReference type="NCBI Taxonomy" id="256034"/>
    <lineage>
        <taxon>Bacteria</taxon>
        <taxon>Bacillati</taxon>
        <taxon>Actinomycetota</taxon>
        <taxon>Actinomycetes</taxon>
        <taxon>Glycomycetales</taxon>
        <taxon>Glycomycetaceae</taxon>
        <taxon>Glycomyces</taxon>
    </lineage>
</organism>
<dbReference type="InterPro" id="IPR001753">
    <property type="entry name" value="Enoyl-CoA_hydra/iso"/>
</dbReference>
<comment type="similarity">
    <text evidence="1">Belongs to the enoyl-CoA hydratase/isomerase family.</text>
</comment>
<evidence type="ECO:0000313" key="5">
    <source>
        <dbReference type="Proteomes" id="UP001183604"/>
    </source>
</evidence>
<dbReference type="AlphaFoldDB" id="A0A9X3PIX7"/>
<accession>A0A9X3PIX7</accession>
<sequence length="255" mass="26863">MDSNDALIRYRPDRIVASITLDAPERRNALSVRMIGELREALAKAVADPEVRVIVIDHTGPVFCAGADLKESVAATRLEDLPAAHLAELLADLCEAPKPVVAAARGGAKGGGMGLLAAADLVIAEYRAPMAFSEVRLGVVPAVIAPVVARKLGPGLMRRLFLTGESFDAVIACSWGLVTTAVAPESFEHQQAATVESLVAGGPSAQAGIKVLTATPDLRGELRRAAAVTAEYFFSEEGREGTRSFLEKRPPSWVG</sequence>
<dbReference type="PANTHER" id="PTHR42964:SF1">
    <property type="entry name" value="POLYKETIDE BIOSYNTHESIS ENOYL-COA HYDRATASE PKSH-RELATED"/>
    <property type="match status" value="1"/>
</dbReference>
<protein>
    <submittedName>
        <fullName evidence="2">Enoyl-CoA hydratase-related protein</fullName>
    </submittedName>
    <submittedName>
        <fullName evidence="3">Methylglutaconyl-CoA hydratase</fullName>
        <ecNumber evidence="3">4.2.1.18</ecNumber>
    </submittedName>
</protein>
<dbReference type="Gene3D" id="3.90.226.10">
    <property type="entry name" value="2-enoyl-CoA Hydratase, Chain A, domain 1"/>
    <property type="match status" value="1"/>
</dbReference>
<dbReference type="Pfam" id="PF00378">
    <property type="entry name" value="ECH_1"/>
    <property type="match status" value="1"/>
</dbReference>
<dbReference type="Gene3D" id="1.10.12.10">
    <property type="entry name" value="Lyase 2-enoyl-coa Hydratase, Chain A, domain 2"/>
    <property type="match status" value="1"/>
</dbReference>
<dbReference type="Proteomes" id="UP001145799">
    <property type="component" value="Unassembled WGS sequence"/>
</dbReference>
<reference evidence="2" key="1">
    <citation type="submission" date="2022-12" db="EMBL/GenBank/DDBJ databases">
        <title>Gycomyces niveus sp.nov., a novel actinomycete isolated from soil in Shouguang.</title>
        <authorList>
            <person name="Yang X."/>
        </authorList>
    </citation>
    <scope>NUCLEOTIDE SEQUENCE</scope>
    <source>
        <strain evidence="2">DSM 44724</strain>
    </source>
</reference>
<dbReference type="RefSeq" id="WP_270121081.1">
    <property type="nucleotide sequence ID" value="NZ_BAAAOM010000002.1"/>
</dbReference>
<evidence type="ECO:0000313" key="2">
    <source>
        <dbReference type="EMBL" id="MDA1384611.1"/>
    </source>
</evidence>
<proteinExistence type="inferred from homology"/>
<evidence type="ECO:0000256" key="1">
    <source>
        <dbReference type="ARBA" id="ARBA00005254"/>
    </source>
</evidence>
<dbReference type="GO" id="GO:0004490">
    <property type="term" value="F:methylglutaconyl-CoA hydratase activity"/>
    <property type="evidence" value="ECO:0007669"/>
    <property type="project" value="UniProtKB-EC"/>
</dbReference>
<dbReference type="SUPFAM" id="SSF52096">
    <property type="entry name" value="ClpP/crotonase"/>
    <property type="match status" value="1"/>
</dbReference>
<dbReference type="EMBL" id="JAVDYD010000001">
    <property type="protein sequence ID" value="MDR7337936.1"/>
    <property type="molecule type" value="Genomic_DNA"/>
</dbReference>
<dbReference type="CDD" id="cd06558">
    <property type="entry name" value="crotonase-like"/>
    <property type="match status" value="1"/>
</dbReference>
<name>A0A9X3PIX7_9ACTN</name>
<dbReference type="InterPro" id="IPR029045">
    <property type="entry name" value="ClpP/crotonase-like_dom_sf"/>
</dbReference>
<gene>
    <name evidence="3" type="ORF">J2S69_001655</name>
    <name evidence="2" type="ORF">O2L01_06425</name>
</gene>
<dbReference type="EMBL" id="JAPZVQ010000003">
    <property type="protein sequence ID" value="MDA1384611.1"/>
    <property type="molecule type" value="Genomic_DNA"/>
</dbReference>
<reference evidence="3 5" key="2">
    <citation type="submission" date="2023-07" db="EMBL/GenBank/DDBJ databases">
        <title>Sequencing the genomes of 1000 actinobacteria strains.</title>
        <authorList>
            <person name="Klenk H.-P."/>
        </authorList>
    </citation>
    <scope>NUCLEOTIDE SEQUENCE [LARGE SCALE GENOMIC DNA]</scope>
    <source>
        <strain evidence="3 5">DSM 44724</strain>
    </source>
</reference>
<dbReference type="InterPro" id="IPR051683">
    <property type="entry name" value="Enoyl-CoA_Hydratase/Isomerase"/>
</dbReference>
<dbReference type="EC" id="4.2.1.18" evidence="3"/>
<dbReference type="InterPro" id="IPR014748">
    <property type="entry name" value="Enoyl-CoA_hydra_C"/>
</dbReference>